<dbReference type="OrthoDB" id="1724644at2759"/>
<reference evidence="3" key="1">
    <citation type="journal article" date="2019" name="Curr. Biol.">
        <title>Genome Sequence of Striga asiatica Provides Insight into the Evolution of Plant Parasitism.</title>
        <authorList>
            <person name="Yoshida S."/>
            <person name="Kim S."/>
            <person name="Wafula E.K."/>
            <person name="Tanskanen J."/>
            <person name="Kim Y.M."/>
            <person name="Honaas L."/>
            <person name="Yang Z."/>
            <person name="Spallek T."/>
            <person name="Conn C.E."/>
            <person name="Ichihashi Y."/>
            <person name="Cheong K."/>
            <person name="Cui S."/>
            <person name="Der J.P."/>
            <person name="Gundlach H."/>
            <person name="Jiao Y."/>
            <person name="Hori C."/>
            <person name="Ishida J.K."/>
            <person name="Kasahara H."/>
            <person name="Kiba T."/>
            <person name="Kim M.S."/>
            <person name="Koo N."/>
            <person name="Laohavisit A."/>
            <person name="Lee Y.H."/>
            <person name="Lumba S."/>
            <person name="McCourt P."/>
            <person name="Mortimer J.C."/>
            <person name="Mutuku J.M."/>
            <person name="Nomura T."/>
            <person name="Sasaki-Sekimoto Y."/>
            <person name="Seto Y."/>
            <person name="Wang Y."/>
            <person name="Wakatake T."/>
            <person name="Sakakibara H."/>
            <person name="Demura T."/>
            <person name="Yamaguchi S."/>
            <person name="Yoneyama K."/>
            <person name="Manabe R.I."/>
            <person name="Nelson D.C."/>
            <person name="Schulman A.H."/>
            <person name="Timko M.P."/>
            <person name="dePamphilis C.W."/>
            <person name="Choi D."/>
            <person name="Shirasu K."/>
        </authorList>
    </citation>
    <scope>NUCLEOTIDE SEQUENCE [LARGE SCALE GENOMIC DNA]</scope>
    <source>
        <strain evidence="3">cv. UVA1</strain>
    </source>
</reference>
<proteinExistence type="predicted"/>
<dbReference type="PANTHER" id="PTHR35099:SF2">
    <property type="entry name" value="OS02G0182700 PROTEIN"/>
    <property type="match status" value="1"/>
</dbReference>
<dbReference type="Proteomes" id="UP000325081">
    <property type="component" value="Unassembled WGS sequence"/>
</dbReference>
<evidence type="ECO:0000256" key="1">
    <source>
        <dbReference type="SAM" id="MobiDB-lite"/>
    </source>
</evidence>
<evidence type="ECO:0000313" key="2">
    <source>
        <dbReference type="EMBL" id="GER48473.1"/>
    </source>
</evidence>
<sequence>MLIHRGSPTTPLSWSGATSFSGRSEDSGRQPTPPKLSGTSRSKILVDSEKTNSKRSRKKKTLAELKNEEKLLLNERRDLKREMAILRLCMETQRATNENLKRIKVELQPCLDKQLESTFASEESTSGQLQMEATAHQVPAVVASDIAQESLTSSAACLEAKMDAKFVLPDLNVPFDEPGCDVILQW</sequence>
<name>A0A5A7QT16_STRAF</name>
<protein>
    <submittedName>
        <fullName evidence="2">Adaptive-response sensory-kinase SasA</fullName>
    </submittedName>
</protein>
<keyword evidence="3" id="KW-1185">Reference proteome</keyword>
<comment type="caution">
    <text evidence="2">The sequence shown here is derived from an EMBL/GenBank/DDBJ whole genome shotgun (WGS) entry which is preliminary data.</text>
</comment>
<dbReference type="AlphaFoldDB" id="A0A5A7QT16"/>
<evidence type="ECO:0000313" key="3">
    <source>
        <dbReference type="Proteomes" id="UP000325081"/>
    </source>
</evidence>
<gene>
    <name evidence="2" type="ORF">STAS_25645</name>
</gene>
<feature type="region of interest" description="Disordered" evidence="1">
    <location>
        <begin position="1"/>
        <end position="59"/>
    </location>
</feature>
<dbReference type="EMBL" id="BKCP01008292">
    <property type="protein sequence ID" value="GER48473.1"/>
    <property type="molecule type" value="Genomic_DNA"/>
</dbReference>
<dbReference type="PANTHER" id="PTHR35099">
    <property type="entry name" value="OS02G0182700 PROTEIN"/>
    <property type="match status" value="1"/>
</dbReference>
<keyword evidence="2" id="KW-0808">Transferase</keyword>
<accession>A0A5A7QT16</accession>
<organism evidence="2 3">
    <name type="scientific">Striga asiatica</name>
    <name type="common">Asiatic witchweed</name>
    <name type="synonym">Buchnera asiatica</name>
    <dbReference type="NCBI Taxonomy" id="4170"/>
    <lineage>
        <taxon>Eukaryota</taxon>
        <taxon>Viridiplantae</taxon>
        <taxon>Streptophyta</taxon>
        <taxon>Embryophyta</taxon>
        <taxon>Tracheophyta</taxon>
        <taxon>Spermatophyta</taxon>
        <taxon>Magnoliopsida</taxon>
        <taxon>eudicotyledons</taxon>
        <taxon>Gunneridae</taxon>
        <taxon>Pentapetalae</taxon>
        <taxon>asterids</taxon>
        <taxon>lamiids</taxon>
        <taxon>Lamiales</taxon>
        <taxon>Orobanchaceae</taxon>
        <taxon>Buchnereae</taxon>
        <taxon>Striga</taxon>
    </lineage>
</organism>
<feature type="compositionally biased region" description="Polar residues" evidence="1">
    <location>
        <begin position="7"/>
        <end position="22"/>
    </location>
</feature>
<keyword evidence="2" id="KW-0418">Kinase</keyword>
<dbReference type="GO" id="GO:0016301">
    <property type="term" value="F:kinase activity"/>
    <property type="evidence" value="ECO:0007669"/>
    <property type="project" value="UniProtKB-KW"/>
</dbReference>